<evidence type="ECO:0000256" key="2">
    <source>
        <dbReference type="ARBA" id="ARBA00022723"/>
    </source>
</evidence>
<evidence type="ECO:0000256" key="8">
    <source>
        <dbReference type="SAM" id="MobiDB-lite"/>
    </source>
</evidence>
<evidence type="ECO:0000256" key="6">
    <source>
        <dbReference type="ARBA" id="ARBA00023163"/>
    </source>
</evidence>
<dbReference type="PANTHER" id="PTHR31313">
    <property type="entry name" value="TY1 ENHANCER ACTIVATOR"/>
    <property type="match status" value="1"/>
</dbReference>
<keyword evidence="11" id="KW-1185">Reference proteome</keyword>
<dbReference type="GO" id="GO:0008270">
    <property type="term" value="F:zinc ion binding"/>
    <property type="evidence" value="ECO:0007669"/>
    <property type="project" value="InterPro"/>
</dbReference>
<dbReference type="Pfam" id="PF00172">
    <property type="entry name" value="Zn_clus"/>
    <property type="match status" value="1"/>
</dbReference>
<dbReference type="Pfam" id="PF04082">
    <property type="entry name" value="Fungal_trans"/>
    <property type="match status" value="1"/>
</dbReference>
<proteinExistence type="predicted"/>
<evidence type="ECO:0000256" key="5">
    <source>
        <dbReference type="ARBA" id="ARBA00023125"/>
    </source>
</evidence>
<evidence type="ECO:0000313" key="11">
    <source>
        <dbReference type="Proteomes" id="UP000799770"/>
    </source>
</evidence>
<dbReference type="PANTHER" id="PTHR31313:SF81">
    <property type="entry name" value="TY1 ENHANCER ACTIVATOR"/>
    <property type="match status" value="1"/>
</dbReference>
<evidence type="ECO:0000259" key="9">
    <source>
        <dbReference type="PROSITE" id="PS50048"/>
    </source>
</evidence>
<dbReference type="AlphaFoldDB" id="A0A6A5Z752"/>
<dbReference type="SUPFAM" id="SSF57701">
    <property type="entry name" value="Zn2/Cys6 DNA-binding domain"/>
    <property type="match status" value="1"/>
</dbReference>
<comment type="subcellular location">
    <subcellularLocation>
        <location evidence="1">Nucleus</location>
    </subcellularLocation>
</comment>
<feature type="compositionally biased region" description="Basic and acidic residues" evidence="8">
    <location>
        <begin position="14"/>
        <end position="26"/>
    </location>
</feature>
<keyword evidence="6" id="KW-0804">Transcription</keyword>
<dbReference type="Gene3D" id="4.10.240.10">
    <property type="entry name" value="Zn(2)-C6 fungal-type DNA-binding domain"/>
    <property type="match status" value="1"/>
</dbReference>
<name>A0A6A5Z752_9PLEO</name>
<keyword evidence="4" id="KW-0805">Transcription regulation</keyword>
<keyword evidence="3" id="KW-0862">Zinc</keyword>
<evidence type="ECO:0000256" key="3">
    <source>
        <dbReference type="ARBA" id="ARBA00022833"/>
    </source>
</evidence>
<organism evidence="10 11">
    <name type="scientific">Lophiotrema nucula</name>
    <dbReference type="NCBI Taxonomy" id="690887"/>
    <lineage>
        <taxon>Eukaryota</taxon>
        <taxon>Fungi</taxon>
        <taxon>Dikarya</taxon>
        <taxon>Ascomycota</taxon>
        <taxon>Pezizomycotina</taxon>
        <taxon>Dothideomycetes</taxon>
        <taxon>Pleosporomycetidae</taxon>
        <taxon>Pleosporales</taxon>
        <taxon>Lophiotremataceae</taxon>
        <taxon>Lophiotrema</taxon>
    </lineage>
</organism>
<evidence type="ECO:0000256" key="7">
    <source>
        <dbReference type="ARBA" id="ARBA00023242"/>
    </source>
</evidence>
<evidence type="ECO:0000313" key="10">
    <source>
        <dbReference type="EMBL" id="KAF2114191.1"/>
    </source>
</evidence>
<accession>A0A6A5Z752</accession>
<keyword evidence="5" id="KW-0238">DNA-binding</keyword>
<dbReference type="Proteomes" id="UP000799770">
    <property type="component" value="Unassembled WGS sequence"/>
</dbReference>
<dbReference type="PROSITE" id="PS00463">
    <property type="entry name" value="ZN2_CY6_FUNGAL_1"/>
    <property type="match status" value="1"/>
</dbReference>
<dbReference type="GO" id="GO:0006351">
    <property type="term" value="P:DNA-templated transcription"/>
    <property type="evidence" value="ECO:0007669"/>
    <property type="project" value="InterPro"/>
</dbReference>
<feature type="domain" description="Zn(2)-C6 fungal-type" evidence="9">
    <location>
        <begin position="35"/>
        <end position="65"/>
    </location>
</feature>
<dbReference type="InterPro" id="IPR001138">
    <property type="entry name" value="Zn2Cys6_DnaBD"/>
</dbReference>
<dbReference type="PROSITE" id="PS50048">
    <property type="entry name" value="ZN2_CY6_FUNGAL_2"/>
    <property type="match status" value="1"/>
</dbReference>
<dbReference type="SMART" id="SM00906">
    <property type="entry name" value="Fungal_trans"/>
    <property type="match status" value="1"/>
</dbReference>
<evidence type="ECO:0000256" key="1">
    <source>
        <dbReference type="ARBA" id="ARBA00004123"/>
    </source>
</evidence>
<dbReference type="InterPro" id="IPR051615">
    <property type="entry name" value="Transcr_Regulatory_Elem"/>
</dbReference>
<dbReference type="InterPro" id="IPR036864">
    <property type="entry name" value="Zn2-C6_fun-type_DNA-bd_sf"/>
</dbReference>
<dbReference type="OrthoDB" id="2154091at2759"/>
<sequence>MVMQPTTKPAARNPRRDASRADRVSKHDASATVLACNYCRSKKVKCMVEPEGCKRCKKLNIECTWPNGDQRKCPSSKGHIKELYDRIAYLEAALEAATANQSPLQHLEAPKSRTGSMSSASPCSIPAGEGDNIISRLCGRQWKLNSDHDGQYKFFGPTSSLHLTESVSSSLLGPFPQTSRTEDRTLDGLVDPAIQDHLLDIYWRFQHSVLQVFDREEFLEGMRTGQSKYFSKALLCAVYACAARISNRPEVRAMVNASDDDLEDEQPFLVVTATLLLLSVIYCSSSQDTKGWLLVGDACRLAIDFGLHSVSEQLASTKLSPTDFKVRRITYLGCLVFDRLWALYLGRPFCLQSDGSDLEAHYAPQFDEPWELRISFSWARLLIIVGRICEALNNERCSSESLEDLDRQLQDWQHSLELDLQYQAGAHASVLLLHMQYYSSKIILHRPTAGFGSIMSQPGASSNTSRQICLYNAISIANALQDYRITYGDATTLSGVGLHTIATASTILIADIAERRSPDASLHVTALKTCVLSLSELEKTYMVARRVRRIIRLVMGLCHLDIDNIEAQPKADFNAQKSSDFPDAEGDLTFATDSTPFGNDGGDLSNISWSDFFFTDTSLPGSAQQFDIIYSLDY</sequence>
<reference evidence="10" key="1">
    <citation type="journal article" date="2020" name="Stud. Mycol.">
        <title>101 Dothideomycetes genomes: a test case for predicting lifestyles and emergence of pathogens.</title>
        <authorList>
            <person name="Haridas S."/>
            <person name="Albert R."/>
            <person name="Binder M."/>
            <person name="Bloem J."/>
            <person name="Labutti K."/>
            <person name="Salamov A."/>
            <person name="Andreopoulos B."/>
            <person name="Baker S."/>
            <person name="Barry K."/>
            <person name="Bills G."/>
            <person name="Bluhm B."/>
            <person name="Cannon C."/>
            <person name="Castanera R."/>
            <person name="Culley D."/>
            <person name="Daum C."/>
            <person name="Ezra D."/>
            <person name="Gonzalez J."/>
            <person name="Henrissat B."/>
            <person name="Kuo A."/>
            <person name="Liang C."/>
            <person name="Lipzen A."/>
            <person name="Lutzoni F."/>
            <person name="Magnuson J."/>
            <person name="Mondo S."/>
            <person name="Nolan M."/>
            <person name="Ohm R."/>
            <person name="Pangilinan J."/>
            <person name="Park H.-J."/>
            <person name="Ramirez L."/>
            <person name="Alfaro M."/>
            <person name="Sun H."/>
            <person name="Tritt A."/>
            <person name="Yoshinaga Y."/>
            <person name="Zwiers L.-H."/>
            <person name="Turgeon B."/>
            <person name="Goodwin S."/>
            <person name="Spatafora J."/>
            <person name="Crous P."/>
            <person name="Grigoriev I."/>
        </authorList>
    </citation>
    <scope>NUCLEOTIDE SEQUENCE</scope>
    <source>
        <strain evidence="10">CBS 627.86</strain>
    </source>
</reference>
<evidence type="ECO:0000256" key="4">
    <source>
        <dbReference type="ARBA" id="ARBA00023015"/>
    </source>
</evidence>
<feature type="region of interest" description="Disordered" evidence="8">
    <location>
        <begin position="1"/>
        <end position="26"/>
    </location>
</feature>
<dbReference type="CDD" id="cd00067">
    <property type="entry name" value="GAL4"/>
    <property type="match status" value="1"/>
</dbReference>
<dbReference type="CDD" id="cd12148">
    <property type="entry name" value="fungal_TF_MHR"/>
    <property type="match status" value="1"/>
</dbReference>
<keyword evidence="2" id="KW-0479">Metal-binding</keyword>
<protein>
    <submittedName>
        <fullName evidence="10">Fungal-specific transcription factor domain-containing protein</fullName>
    </submittedName>
</protein>
<dbReference type="GO" id="GO:0003677">
    <property type="term" value="F:DNA binding"/>
    <property type="evidence" value="ECO:0007669"/>
    <property type="project" value="UniProtKB-KW"/>
</dbReference>
<dbReference type="EMBL" id="ML977326">
    <property type="protein sequence ID" value="KAF2114191.1"/>
    <property type="molecule type" value="Genomic_DNA"/>
</dbReference>
<dbReference type="SMART" id="SM00066">
    <property type="entry name" value="GAL4"/>
    <property type="match status" value="1"/>
</dbReference>
<keyword evidence="7" id="KW-0539">Nucleus</keyword>
<gene>
    <name evidence="10" type="ORF">BDV96DRAFT_111218</name>
</gene>
<dbReference type="GO" id="GO:0000981">
    <property type="term" value="F:DNA-binding transcription factor activity, RNA polymerase II-specific"/>
    <property type="evidence" value="ECO:0007669"/>
    <property type="project" value="InterPro"/>
</dbReference>
<dbReference type="GO" id="GO:0005634">
    <property type="term" value="C:nucleus"/>
    <property type="evidence" value="ECO:0007669"/>
    <property type="project" value="UniProtKB-SubCell"/>
</dbReference>
<dbReference type="InterPro" id="IPR007219">
    <property type="entry name" value="XnlR_reg_dom"/>
</dbReference>